<protein>
    <submittedName>
        <fullName evidence="5">Protein BUD31-like 1</fullName>
    </submittedName>
</protein>
<evidence type="ECO:0000256" key="1">
    <source>
        <dbReference type="ARBA" id="ARBA00004123"/>
    </source>
</evidence>
<gene>
    <name evidence="5" type="ORF">D0Y65_012371</name>
</gene>
<proteinExistence type="inferred from homology"/>
<evidence type="ECO:0000256" key="4">
    <source>
        <dbReference type="SAM" id="MobiDB-lite"/>
    </source>
</evidence>
<evidence type="ECO:0000256" key="2">
    <source>
        <dbReference type="ARBA" id="ARBA00005287"/>
    </source>
</evidence>
<dbReference type="PANTHER" id="PTHR19411:SF0">
    <property type="entry name" value="PROTEIN BUD31 HOMOLOG"/>
    <property type="match status" value="1"/>
</dbReference>
<comment type="subcellular location">
    <subcellularLocation>
        <location evidence="1">Nucleus</location>
    </subcellularLocation>
</comment>
<evidence type="ECO:0000313" key="6">
    <source>
        <dbReference type="Proteomes" id="UP000289340"/>
    </source>
</evidence>
<reference evidence="5 6" key="1">
    <citation type="submission" date="2018-09" db="EMBL/GenBank/DDBJ databases">
        <title>A high-quality reference genome of wild soybean provides a powerful tool to mine soybean genomes.</title>
        <authorList>
            <person name="Xie M."/>
            <person name="Chung C.Y.L."/>
            <person name="Li M.-W."/>
            <person name="Wong F.-L."/>
            <person name="Chan T.-F."/>
            <person name="Lam H.-M."/>
        </authorList>
    </citation>
    <scope>NUCLEOTIDE SEQUENCE [LARGE SCALE GENOMIC DNA]</scope>
    <source>
        <strain evidence="6">cv. W05</strain>
        <tissue evidence="5">Hypocotyl of etiolated seedlings</tissue>
    </source>
</reference>
<comment type="caution">
    <text evidence="5">The sequence shown here is derived from an EMBL/GenBank/DDBJ whole genome shotgun (WGS) entry which is preliminary data.</text>
</comment>
<dbReference type="InterPro" id="IPR001748">
    <property type="entry name" value="BUD31"/>
</dbReference>
<comment type="similarity">
    <text evidence="2">Belongs to the BUD31 (G10) family.</text>
</comment>
<accession>A0A445KNR1</accession>
<dbReference type="AlphaFoldDB" id="A0A445KNR1"/>
<sequence>MSSSPQARWRRSADSSSGPPDAGRRCQGRSFVGCRLFVVLAASPVAVETRVFEWFGRRAGQRRENPVQIPCRSALPCCDSSPDVEPRRYDPLRRGWVPLRSAAIAAATPAINNYACSYMLGELLPLLALVSKGKRQSHLTSESIPGYERLCCLRCMQPRDHNFATTCVCRVPKQLREEKVIECVHCGCKGCASGD</sequence>
<dbReference type="PROSITE" id="PS00997">
    <property type="entry name" value="G10_1"/>
    <property type="match status" value="1"/>
</dbReference>
<evidence type="ECO:0000256" key="3">
    <source>
        <dbReference type="ARBA" id="ARBA00023242"/>
    </source>
</evidence>
<dbReference type="Pfam" id="PF01125">
    <property type="entry name" value="BUD31"/>
    <property type="match status" value="1"/>
</dbReference>
<keyword evidence="3" id="KW-0539">Nucleus</keyword>
<dbReference type="PROSITE" id="PS00998">
    <property type="entry name" value="G10_2"/>
    <property type="match status" value="1"/>
</dbReference>
<dbReference type="PRINTS" id="PR00322">
    <property type="entry name" value="G10"/>
</dbReference>
<dbReference type="EMBL" id="QZWG01000005">
    <property type="protein sequence ID" value="RZC12567.1"/>
    <property type="molecule type" value="Genomic_DNA"/>
</dbReference>
<dbReference type="GO" id="GO:0000398">
    <property type="term" value="P:mRNA splicing, via spliceosome"/>
    <property type="evidence" value="ECO:0007669"/>
    <property type="project" value="TreeGrafter"/>
</dbReference>
<name>A0A445KNR1_GLYSO</name>
<keyword evidence="6" id="KW-1185">Reference proteome</keyword>
<dbReference type="InterPro" id="IPR018230">
    <property type="entry name" value="BUD31/G10-rel_CS"/>
</dbReference>
<feature type="region of interest" description="Disordered" evidence="4">
    <location>
        <begin position="1"/>
        <end position="25"/>
    </location>
</feature>
<organism evidence="5 6">
    <name type="scientific">Glycine soja</name>
    <name type="common">Wild soybean</name>
    <dbReference type="NCBI Taxonomy" id="3848"/>
    <lineage>
        <taxon>Eukaryota</taxon>
        <taxon>Viridiplantae</taxon>
        <taxon>Streptophyta</taxon>
        <taxon>Embryophyta</taxon>
        <taxon>Tracheophyta</taxon>
        <taxon>Spermatophyta</taxon>
        <taxon>Magnoliopsida</taxon>
        <taxon>eudicotyledons</taxon>
        <taxon>Gunneridae</taxon>
        <taxon>Pentapetalae</taxon>
        <taxon>rosids</taxon>
        <taxon>fabids</taxon>
        <taxon>Fabales</taxon>
        <taxon>Fabaceae</taxon>
        <taxon>Papilionoideae</taxon>
        <taxon>50 kb inversion clade</taxon>
        <taxon>NPAAA clade</taxon>
        <taxon>indigoferoid/millettioid clade</taxon>
        <taxon>Phaseoleae</taxon>
        <taxon>Glycine</taxon>
        <taxon>Glycine subgen. Soja</taxon>
    </lineage>
</organism>
<dbReference type="Proteomes" id="UP000289340">
    <property type="component" value="Chromosome 5"/>
</dbReference>
<dbReference type="GO" id="GO:0005681">
    <property type="term" value="C:spliceosomal complex"/>
    <property type="evidence" value="ECO:0007669"/>
    <property type="project" value="TreeGrafter"/>
</dbReference>
<dbReference type="PANTHER" id="PTHR19411">
    <property type="entry name" value="PROTEIN BUD31-RELATED"/>
    <property type="match status" value="1"/>
</dbReference>
<evidence type="ECO:0000313" key="5">
    <source>
        <dbReference type="EMBL" id="RZC12567.1"/>
    </source>
</evidence>